<dbReference type="InterPro" id="IPR011004">
    <property type="entry name" value="Trimer_LpxA-like_sf"/>
</dbReference>
<gene>
    <name evidence="4" type="ORF">OI18_15255</name>
</gene>
<sequence length="270" mass="30210">MTLIHGYILSSSVPKKKQVIDFAQDLVDYLFPVVENERTYEARHRKKLDNLKNQLLEILFAFNQTYKLDKESVNDLFFSSLEGIKEHLMEDARALQQFDPAAKSLEEVVLTYPGFMAVTAYRVAHVLYRLQVPLVPRIISEWAHSITGIDIHPGATIGVPFMIDHGTGVVIGETSVLGRNVKIYQGVTIGALAVKKEEAEVKRHPTIEDNVIVYANSTILGGKTVIGRDSIIGGNCFIVESVPPQSVVYHQPIITVKNKKDFAEPLNWVI</sequence>
<keyword evidence="1" id="KW-0028">Amino-acid biosynthesis</keyword>
<reference evidence="4 5" key="1">
    <citation type="submission" date="2014-11" db="EMBL/GenBank/DDBJ databases">
        <title>Genome sequence of Flavihumibacter solisilvae 3-3.</title>
        <authorList>
            <person name="Zhou G."/>
            <person name="Li M."/>
            <person name="Wang G."/>
        </authorList>
    </citation>
    <scope>NUCLEOTIDE SEQUENCE [LARGE SCALE GENOMIC DNA]</scope>
    <source>
        <strain evidence="4 5">3-3</strain>
    </source>
</reference>
<dbReference type="RefSeq" id="WP_039141276.1">
    <property type="nucleotide sequence ID" value="NZ_JSVC01000016.1"/>
</dbReference>
<dbReference type="PANTHER" id="PTHR42811">
    <property type="entry name" value="SERINE ACETYLTRANSFERASE"/>
    <property type="match status" value="1"/>
</dbReference>
<dbReference type="GO" id="GO:0008652">
    <property type="term" value="P:amino acid biosynthetic process"/>
    <property type="evidence" value="ECO:0007669"/>
    <property type="project" value="UniProtKB-KW"/>
</dbReference>
<name>A0A0C1LEX8_9BACT</name>
<dbReference type="InterPro" id="IPR045304">
    <property type="entry name" value="LbH_SAT"/>
</dbReference>
<evidence type="ECO:0000256" key="3">
    <source>
        <dbReference type="ARBA" id="ARBA00023315"/>
    </source>
</evidence>
<comment type="caution">
    <text evidence="4">The sequence shown here is derived from an EMBL/GenBank/DDBJ whole genome shotgun (WGS) entry which is preliminary data.</text>
</comment>
<organism evidence="4 5">
    <name type="scientific">Flavihumibacter solisilvae</name>
    <dbReference type="NCBI Taxonomy" id="1349421"/>
    <lineage>
        <taxon>Bacteria</taxon>
        <taxon>Pseudomonadati</taxon>
        <taxon>Bacteroidota</taxon>
        <taxon>Chitinophagia</taxon>
        <taxon>Chitinophagales</taxon>
        <taxon>Chitinophagaceae</taxon>
        <taxon>Flavihumibacter</taxon>
    </lineage>
</organism>
<evidence type="ECO:0000313" key="4">
    <source>
        <dbReference type="EMBL" id="KIC93933.1"/>
    </source>
</evidence>
<keyword evidence="5" id="KW-1185">Reference proteome</keyword>
<protein>
    <submittedName>
        <fullName evidence="4">Uncharacterized protein</fullName>
    </submittedName>
</protein>
<dbReference type="SUPFAM" id="SSF51161">
    <property type="entry name" value="Trimeric LpxA-like enzymes"/>
    <property type="match status" value="1"/>
</dbReference>
<dbReference type="Gene3D" id="2.160.10.10">
    <property type="entry name" value="Hexapeptide repeat proteins"/>
    <property type="match status" value="1"/>
</dbReference>
<dbReference type="Gene3D" id="1.10.3130.10">
    <property type="entry name" value="serine acetyltransferase, domain 1"/>
    <property type="match status" value="1"/>
</dbReference>
<dbReference type="Proteomes" id="UP000031408">
    <property type="component" value="Unassembled WGS sequence"/>
</dbReference>
<dbReference type="EMBL" id="JSVC01000016">
    <property type="protein sequence ID" value="KIC93933.1"/>
    <property type="molecule type" value="Genomic_DNA"/>
</dbReference>
<keyword evidence="2" id="KW-0808">Transferase</keyword>
<accession>A0A0C1LEX8</accession>
<proteinExistence type="predicted"/>
<dbReference type="NCBIfam" id="NF041874">
    <property type="entry name" value="EPS_EpsC"/>
    <property type="match status" value="1"/>
</dbReference>
<dbReference type="CDD" id="cd03354">
    <property type="entry name" value="LbH_SAT"/>
    <property type="match status" value="1"/>
</dbReference>
<evidence type="ECO:0000256" key="2">
    <source>
        <dbReference type="ARBA" id="ARBA00022679"/>
    </source>
</evidence>
<dbReference type="InterPro" id="IPR042122">
    <property type="entry name" value="Ser_AcTrfase_N_sf"/>
</dbReference>
<dbReference type="GO" id="GO:0016746">
    <property type="term" value="F:acyltransferase activity"/>
    <property type="evidence" value="ECO:0007669"/>
    <property type="project" value="UniProtKB-KW"/>
</dbReference>
<dbReference type="STRING" id="1349421.OI18_15255"/>
<dbReference type="AlphaFoldDB" id="A0A0C1LEX8"/>
<evidence type="ECO:0000256" key="1">
    <source>
        <dbReference type="ARBA" id="ARBA00022605"/>
    </source>
</evidence>
<dbReference type="InterPro" id="IPR053376">
    <property type="entry name" value="Serine_acetyltransferase"/>
</dbReference>
<evidence type="ECO:0000313" key="5">
    <source>
        <dbReference type="Proteomes" id="UP000031408"/>
    </source>
</evidence>
<dbReference type="OrthoDB" id="9801456at2"/>
<keyword evidence="3" id="KW-0012">Acyltransferase</keyword>